<evidence type="ECO:0000313" key="3">
    <source>
        <dbReference type="EMBL" id="SAY56113.1"/>
    </source>
</evidence>
<dbReference type="RefSeq" id="WP_048713220.1">
    <property type="nucleotide sequence ID" value="NZ_CAUPBE010000136.1"/>
</dbReference>
<feature type="chain" id="PRO_5008675348" evidence="2">
    <location>
        <begin position="19"/>
        <end position="168"/>
    </location>
</feature>
<evidence type="ECO:0000313" key="4">
    <source>
        <dbReference type="Proteomes" id="UP000190837"/>
    </source>
</evidence>
<name>A0A1C3HNR5_9GAMM</name>
<evidence type="ECO:0000256" key="1">
    <source>
        <dbReference type="SAM" id="MobiDB-lite"/>
    </source>
</evidence>
<dbReference type="EMBL" id="FKLO01000014">
    <property type="protein sequence ID" value="SAY56113.1"/>
    <property type="molecule type" value="Genomic_DNA"/>
</dbReference>
<evidence type="ECO:0000256" key="2">
    <source>
        <dbReference type="SAM" id="SignalP"/>
    </source>
</evidence>
<accession>A0A1C3HNR5</accession>
<organism evidence="3 4">
    <name type="scientific">Cardiobacterium hominis</name>
    <dbReference type="NCBI Taxonomy" id="2718"/>
    <lineage>
        <taxon>Bacteria</taxon>
        <taxon>Pseudomonadati</taxon>
        <taxon>Pseudomonadota</taxon>
        <taxon>Gammaproteobacteria</taxon>
        <taxon>Cardiobacteriales</taxon>
        <taxon>Cardiobacteriaceae</taxon>
        <taxon>Cardiobacterium</taxon>
    </lineage>
</organism>
<keyword evidence="2" id="KW-0732">Signal</keyword>
<protein>
    <submittedName>
        <fullName evidence="3">Uncharacterized protein</fullName>
    </submittedName>
</protein>
<proteinExistence type="predicted"/>
<dbReference type="AlphaFoldDB" id="A0A1C3HNR5"/>
<sequence length="168" mass="17701">MKKSLVLTLMILGTPALADGNAVDRAQPQPPSKVTTTTTVITERTVNGQTSTETSQPVANVQEWQDTSKRGGRAAPAPADSGARASQLQDSFAALQAADTPEAMDAPLRRFKAAGERALSRKGLKAQRAQFREDIAALREAVNAGDLNGAKAQLDAIAQIPAIADRLQ</sequence>
<gene>
    <name evidence="3" type="ORF">CHUV0807_0222</name>
</gene>
<feature type="compositionally biased region" description="Low complexity" evidence="1">
    <location>
        <begin position="73"/>
        <end position="86"/>
    </location>
</feature>
<feature type="signal peptide" evidence="2">
    <location>
        <begin position="1"/>
        <end position="18"/>
    </location>
</feature>
<reference evidence="4" key="1">
    <citation type="submission" date="2016-04" db="EMBL/GenBank/DDBJ databases">
        <authorList>
            <person name="Tagini F."/>
        </authorList>
    </citation>
    <scope>NUCLEOTIDE SEQUENCE [LARGE SCALE GENOMIC DNA]</scope>
    <source>
        <strain evidence="4">CHUV0807</strain>
    </source>
</reference>
<dbReference type="Proteomes" id="UP000190837">
    <property type="component" value="Unassembled WGS sequence"/>
</dbReference>
<feature type="region of interest" description="Disordered" evidence="1">
    <location>
        <begin position="43"/>
        <end position="88"/>
    </location>
</feature>
<feature type="compositionally biased region" description="Polar residues" evidence="1">
    <location>
        <begin position="47"/>
        <end position="65"/>
    </location>
</feature>